<organism evidence="3 4">
    <name type="scientific">Roseisalinus antarcticus</name>
    <dbReference type="NCBI Taxonomy" id="254357"/>
    <lineage>
        <taxon>Bacteria</taxon>
        <taxon>Pseudomonadati</taxon>
        <taxon>Pseudomonadota</taxon>
        <taxon>Alphaproteobacteria</taxon>
        <taxon>Rhodobacterales</taxon>
        <taxon>Roseobacteraceae</taxon>
        <taxon>Roseisalinus</taxon>
    </lineage>
</organism>
<keyword evidence="1" id="KW-1133">Transmembrane helix</keyword>
<evidence type="ECO:0000259" key="2">
    <source>
        <dbReference type="Pfam" id="PF11127"/>
    </source>
</evidence>
<gene>
    <name evidence="3" type="ORF">ROA7023_02777</name>
</gene>
<dbReference type="RefSeq" id="WP_085879600.1">
    <property type="nucleotide sequence ID" value="NZ_FWFZ01000014.1"/>
</dbReference>
<accession>A0A1Y5TB66</accession>
<keyword evidence="1" id="KW-0812">Transmembrane</keyword>
<feature type="transmembrane region" description="Helical" evidence="1">
    <location>
        <begin position="12"/>
        <end position="31"/>
    </location>
</feature>
<sequence>MNRNMGPLDRGARIVVALILLYVAFGTGFGAAGVVHWLALLIAAIFAVTSVVGMCPLYRVFGVNTGKG</sequence>
<evidence type="ECO:0000313" key="4">
    <source>
        <dbReference type="Proteomes" id="UP000193900"/>
    </source>
</evidence>
<feature type="domain" description="Inner membrane protein YgaP-like transmembrane" evidence="2">
    <location>
        <begin position="1"/>
        <end position="67"/>
    </location>
</feature>
<feature type="transmembrane region" description="Helical" evidence="1">
    <location>
        <begin position="37"/>
        <end position="61"/>
    </location>
</feature>
<dbReference type="AlphaFoldDB" id="A0A1Y5TB66"/>
<reference evidence="3 4" key="1">
    <citation type="submission" date="2017-03" db="EMBL/GenBank/DDBJ databases">
        <authorList>
            <person name="Afonso C.L."/>
            <person name="Miller P.J."/>
            <person name="Scott M.A."/>
            <person name="Spackman E."/>
            <person name="Goraichik I."/>
            <person name="Dimitrov K.M."/>
            <person name="Suarez D.L."/>
            <person name="Swayne D.E."/>
        </authorList>
    </citation>
    <scope>NUCLEOTIDE SEQUENCE [LARGE SCALE GENOMIC DNA]</scope>
    <source>
        <strain evidence="3 4">CECT 7023</strain>
    </source>
</reference>
<name>A0A1Y5TB66_9RHOB</name>
<protein>
    <recommendedName>
        <fullName evidence="2">Inner membrane protein YgaP-like transmembrane domain-containing protein</fullName>
    </recommendedName>
</protein>
<dbReference type="Pfam" id="PF11127">
    <property type="entry name" value="YgaP-like_TM"/>
    <property type="match status" value="1"/>
</dbReference>
<dbReference type="OrthoDB" id="9804804at2"/>
<evidence type="ECO:0000313" key="3">
    <source>
        <dbReference type="EMBL" id="SLN60116.1"/>
    </source>
</evidence>
<dbReference type="InterPro" id="IPR021309">
    <property type="entry name" value="YgaP-like_TM"/>
</dbReference>
<proteinExistence type="predicted"/>
<keyword evidence="4" id="KW-1185">Reference proteome</keyword>
<evidence type="ECO:0000256" key="1">
    <source>
        <dbReference type="SAM" id="Phobius"/>
    </source>
</evidence>
<dbReference type="Proteomes" id="UP000193900">
    <property type="component" value="Unassembled WGS sequence"/>
</dbReference>
<dbReference type="EMBL" id="FWFZ01000014">
    <property type="protein sequence ID" value="SLN60116.1"/>
    <property type="molecule type" value="Genomic_DNA"/>
</dbReference>
<keyword evidence="1" id="KW-0472">Membrane</keyword>